<evidence type="ECO:0000313" key="2">
    <source>
        <dbReference type="EMBL" id="PSJ58229.1"/>
    </source>
</evidence>
<keyword evidence="3" id="KW-1185">Reference proteome</keyword>
<dbReference type="OrthoDB" id="8101060at2"/>
<gene>
    <name evidence="2" type="ORF">C7I85_20435</name>
</gene>
<proteinExistence type="predicted"/>
<keyword evidence="1" id="KW-0732">Signal</keyword>
<dbReference type="AlphaFoldDB" id="A0A2P7S6Y2"/>
<accession>A0A2P7S6Y2</accession>
<comment type="caution">
    <text evidence="2">The sequence shown here is derived from an EMBL/GenBank/DDBJ whole genome shotgun (WGS) entry which is preliminary data.</text>
</comment>
<evidence type="ECO:0000256" key="1">
    <source>
        <dbReference type="SAM" id="SignalP"/>
    </source>
</evidence>
<evidence type="ECO:0000313" key="3">
    <source>
        <dbReference type="Proteomes" id="UP000240653"/>
    </source>
</evidence>
<evidence type="ECO:0008006" key="4">
    <source>
        <dbReference type="Google" id="ProtNLM"/>
    </source>
</evidence>
<name>A0A2P7S6Y2_9HYPH</name>
<dbReference type="Proteomes" id="UP000240653">
    <property type="component" value="Unassembled WGS sequence"/>
</dbReference>
<feature type="chain" id="PRO_5015157966" description="DUF1344 domain-containing protein" evidence="1">
    <location>
        <begin position="21"/>
        <end position="79"/>
    </location>
</feature>
<protein>
    <recommendedName>
        <fullName evidence="4">DUF1344 domain-containing protein</fullName>
    </recommendedName>
</protein>
<organism evidence="2 3">
    <name type="scientific">Pseudaminobacter soli</name>
    <name type="common">ex Li et al. 2025</name>
    <dbReference type="NCBI Taxonomy" id="1295366"/>
    <lineage>
        <taxon>Bacteria</taxon>
        <taxon>Pseudomonadati</taxon>
        <taxon>Pseudomonadota</taxon>
        <taxon>Alphaproteobacteria</taxon>
        <taxon>Hyphomicrobiales</taxon>
        <taxon>Phyllobacteriaceae</taxon>
        <taxon>Pseudaminobacter</taxon>
    </lineage>
</organism>
<dbReference type="RefSeq" id="WP_106725862.1">
    <property type="nucleotide sequence ID" value="NZ_PXYL01000011.1"/>
</dbReference>
<dbReference type="EMBL" id="PXYL01000011">
    <property type="protein sequence ID" value="PSJ58229.1"/>
    <property type="molecule type" value="Genomic_DNA"/>
</dbReference>
<sequence>MKTVLGTALMSMLLISSAMAGEMQGKIKSIDMKKHMITMEDGMSVMTRPEVKLDHFKPGEHVKMMIDKDKMATAVESMK</sequence>
<feature type="signal peptide" evidence="1">
    <location>
        <begin position="1"/>
        <end position="20"/>
    </location>
</feature>
<reference evidence="2 3" key="1">
    <citation type="submission" date="2018-03" db="EMBL/GenBank/DDBJ databases">
        <title>The draft genome of Mesorhizobium soli JCM 19897.</title>
        <authorList>
            <person name="Li L."/>
            <person name="Liu L."/>
            <person name="Liang L."/>
            <person name="Wang T."/>
            <person name="Zhang X."/>
        </authorList>
    </citation>
    <scope>NUCLEOTIDE SEQUENCE [LARGE SCALE GENOMIC DNA]</scope>
    <source>
        <strain evidence="2 3">JCM 19897</strain>
    </source>
</reference>